<dbReference type="PROSITE" id="PS51898">
    <property type="entry name" value="TYR_RECOMBINASE"/>
    <property type="match status" value="1"/>
</dbReference>
<gene>
    <name evidence="3" type="ORF">CP373A1_00075</name>
</gene>
<accession>A0A1B8RUK0</accession>
<keyword evidence="4" id="KW-1185">Reference proteome</keyword>
<sequence length="306" mass="35733">MGRNLKHQFINAINKNFKECMDKHSAKHSDGIGTEKIYSYADRKNLLDVACNFANYMKHEHSEIRMVKDIKEEHIQGFFNEKAKECSYLTLEQYRSRFNKLEKLVKNTYHVEVNYSRGYDIPITREQTEKLRSISMSKQEYSQLSGCIEASRSAAVPGIHLSARFGLRVSEISKLQGRDIDLERNVIRIIGSKGGRDREIPIRSHERSFCEEIKREVREHERVVPLRSNSINTFLQRSLEKCGLREKYSSAKTGIHSIRKMAAQNHYDECRANGMSIREAKQDTSQWLGHGKDRLELMNEYIERQD</sequence>
<dbReference type="RefSeq" id="WP_065254173.1">
    <property type="nucleotide sequence ID" value="NZ_MAPZ01000005.1"/>
</dbReference>
<evidence type="ECO:0000313" key="4">
    <source>
        <dbReference type="Proteomes" id="UP000092714"/>
    </source>
</evidence>
<dbReference type="Pfam" id="PF00589">
    <property type="entry name" value="Phage_integrase"/>
    <property type="match status" value="1"/>
</dbReference>
<dbReference type="InterPro" id="IPR011010">
    <property type="entry name" value="DNA_brk_join_enz"/>
</dbReference>
<dbReference type="AlphaFoldDB" id="A0A1B8RUK0"/>
<comment type="caution">
    <text evidence="3">The sequence shown here is derived from an EMBL/GenBank/DDBJ whole genome shotgun (WGS) entry which is preliminary data.</text>
</comment>
<dbReference type="Gene3D" id="1.10.443.10">
    <property type="entry name" value="Intergrase catalytic core"/>
    <property type="match status" value="1"/>
</dbReference>
<evidence type="ECO:0000259" key="2">
    <source>
        <dbReference type="PROSITE" id="PS51898"/>
    </source>
</evidence>
<proteinExistence type="predicted"/>
<dbReference type="InterPro" id="IPR002104">
    <property type="entry name" value="Integrase_catalytic"/>
</dbReference>
<keyword evidence="1" id="KW-0233">DNA recombination</keyword>
<dbReference type="SUPFAM" id="SSF56349">
    <property type="entry name" value="DNA breaking-rejoining enzymes"/>
    <property type="match status" value="1"/>
</dbReference>
<dbReference type="GO" id="GO:0015074">
    <property type="term" value="P:DNA integration"/>
    <property type="evidence" value="ECO:0007669"/>
    <property type="project" value="InterPro"/>
</dbReference>
<feature type="domain" description="Tyr recombinase" evidence="2">
    <location>
        <begin position="129"/>
        <end position="306"/>
    </location>
</feature>
<dbReference type="Proteomes" id="UP000092714">
    <property type="component" value="Unassembled WGS sequence"/>
</dbReference>
<evidence type="ECO:0000256" key="1">
    <source>
        <dbReference type="ARBA" id="ARBA00023172"/>
    </source>
</evidence>
<name>A0A1B8RUK0_9CLOT</name>
<protein>
    <recommendedName>
        <fullName evidence="2">Tyr recombinase domain-containing protein</fullName>
    </recommendedName>
</protein>
<dbReference type="InterPro" id="IPR013762">
    <property type="entry name" value="Integrase-like_cat_sf"/>
</dbReference>
<evidence type="ECO:0000313" key="3">
    <source>
        <dbReference type="EMBL" id="OBY12502.1"/>
    </source>
</evidence>
<dbReference type="GO" id="GO:0006310">
    <property type="term" value="P:DNA recombination"/>
    <property type="evidence" value="ECO:0007669"/>
    <property type="project" value="UniProtKB-KW"/>
</dbReference>
<dbReference type="EMBL" id="MAPZ01000005">
    <property type="protein sequence ID" value="OBY12502.1"/>
    <property type="molecule type" value="Genomic_DNA"/>
</dbReference>
<organism evidence="3 4">
    <name type="scientific">Clostridium paraputrificum</name>
    <dbReference type="NCBI Taxonomy" id="29363"/>
    <lineage>
        <taxon>Bacteria</taxon>
        <taxon>Bacillati</taxon>
        <taxon>Bacillota</taxon>
        <taxon>Clostridia</taxon>
        <taxon>Eubacteriales</taxon>
        <taxon>Clostridiaceae</taxon>
        <taxon>Clostridium</taxon>
    </lineage>
</organism>
<reference evidence="3 4" key="1">
    <citation type="submission" date="2016-06" db="EMBL/GenBank/DDBJ databases">
        <authorList>
            <person name="Kjaerup R.B."/>
            <person name="Dalgaard T.S."/>
            <person name="Juul-Madsen H.R."/>
        </authorList>
    </citation>
    <scope>NUCLEOTIDE SEQUENCE [LARGE SCALE GENOMIC DNA]</scope>
    <source>
        <strain evidence="3 4">373-A1</strain>
    </source>
</reference>
<dbReference type="GO" id="GO:0003677">
    <property type="term" value="F:DNA binding"/>
    <property type="evidence" value="ECO:0007669"/>
    <property type="project" value="InterPro"/>
</dbReference>
<dbReference type="OrthoDB" id="1938416at2"/>